<organism evidence="1 2">
    <name type="scientific">Entomophthora muscae</name>
    <dbReference type="NCBI Taxonomy" id="34485"/>
    <lineage>
        <taxon>Eukaryota</taxon>
        <taxon>Fungi</taxon>
        <taxon>Fungi incertae sedis</taxon>
        <taxon>Zoopagomycota</taxon>
        <taxon>Entomophthoromycotina</taxon>
        <taxon>Entomophthoromycetes</taxon>
        <taxon>Entomophthorales</taxon>
        <taxon>Entomophthoraceae</taxon>
        <taxon>Entomophthora</taxon>
    </lineage>
</organism>
<gene>
    <name evidence="1" type="ORF">DSO57_1036909</name>
</gene>
<evidence type="ECO:0000313" key="1">
    <source>
        <dbReference type="EMBL" id="KAJ9063814.1"/>
    </source>
</evidence>
<protein>
    <submittedName>
        <fullName evidence="1">Uncharacterized protein</fullName>
    </submittedName>
</protein>
<reference evidence="1" key="1">
    <citation type="submission" date="2022-04" db="EMBL/GenBank/DDBJ databases">
        <title>Genome of the entomopathogenic fungus Entomophthora muscae.</title>
        <authorList>
            <person name="Elya C."/>
            <person name="Lovett B.R."/>
            <person name="Lee E."/>
            <person name="Macias A.M."/>
            <person name="Hajek A.E."/>
            <person name="De Bivort B.L."/>
            <person name="Kasson M.T."/>
            <person name="De Fine Licht H.H."/>
            <person name="Stajich J.E."/>
        </authorList>
    </citation>
    <scope>NUCLEOTIDE SEQUENCE</scope>
    <source>
        <strain evidence="1">Berkeley</strain>
    </source>
</reference>
<evidence type="ECO:0000313" key="2">
    <source>
        <dbReference type="Proteomes" id="UP001165960"/>
    </source>
</evidence>
<accession>A0ACC2SN29</accession>
<keyword evidence="2" id="KW-1185">Reference proteome</keyword>
<comment type="caution">
    <text evidence="1">The sequence shown here is derived from an EMBL/GenBank/DDBJ whole genome shotgun (WGS) entry which is preliminary data.</text>
</comment>
<name>A0ACC2SN29_9FUNG</name>
<dbReference type="EMBL" id="QTSX02004633">
    <property type="protein sequence ID" value="KAJ9063814.1"/>
    <property type="molecule type" value="Genomic_DNA"/>
</dbReference>
<proteinExistence type="predicted"/>
<dbReference type="Proteomes" id="UP001165960">
    <property type="component" value="Unassembled WGS sequence"/>
</dbReference>
<sequence>MGLFFGFLCVFLCALISIYNGLFAMESMSSSLGITSGHLLADKEKVYGLQQLIALNATSMWTYALDTSTYSVLFTDYHFLHYKLDPTPYCYQTYTMNVCETEIKRNYILPASIILEQFPKCNQKECISNIPLPKEHFSAIKNSDIASPLHILVSQSTPFYNHTQAYSVKYSSQTAVTFSWKPVYLQVTVKRHFVDQHRNITYIYTFGILFNNSLDAIFNPIQYSPAFTYL</sequence>